<name>A0A9D5AXK7_PEA</name>
<accession>A0A9D5AXK7</accession>
<evidence type="ECO:0000256" key="5">
    <source>
        <dbReference type="ARBA" id="ARBA00023004"/>
    </source>
</evidence>
<proteinExistence type="inferred from homology"/>
<organism evidence="9 10">
    <name type="scientific">Pisum sativum</name>
    <name type="common">Garden pea</name>
    <name type="synonym">Lathyrus oleraceus</name>
    <dbReference type="NCBI Taxonomy" id="3888"/>
    <lineage>
        <taxon>Eukaryota</taxon>
        <taxon>Viridiplantae</taxon>
        <taxon>Streptophyta</taxon>
        <taxon>Embryophyta</taxon>
        <taxon>Tracheophyta</taxon>
        <taxon>Spermatophyta</taxon>
        <taxon>Magnoliopsida</taxon>
        <taxon>eudicotyledons</taxon>
        <taxon>Gunneridae</taxon>
        <taxon>Pentapetalae</taxon>
        <taxon>rosids</taxon>
        <taxon>fabids</taxon>
        <taxon>Fabales</taxon>
        <taxon>Fabaceae</taxon>
        <taxon>Papilionoideae</taxon>
        <taxon>50 kb inversion clade</taxon>
        <taxon>NPAAA clade</taxon>
        <taxon>Hologalegina</taxon>
        <taxon>IRL clade</taxon>
        <taxon>Fabeae</taxon>
        <taxon>Lathyrus</taxon>
    </lineage>
</organism>
<evidence type="ECO:0000256" key="6">
    <source>
        <dbReference type="ARBA" id="ARBA00057022"/>
    </source>
</evidence>
<keyword evidence="10" id="KW-1185">Reference proteome</keyword>
<sequence length="311" mass="35744">MGSETSQKLPAIDFTNINLANRELVKSQVYEALVEYGCFEATFDKIPLDLCKAMFGSIQEFFDLPIEIKTLDVCKMNHQGYVGQSPVIPLFESIGIDHANIFERVKTITDIWWPQGNPNFSKTINSFTVKLAELNEMIRKMILESLGVEKYIEQHMNSTDYLLRVMKYKSPQTNDKKLGLLTHTDQSLVTILHQNQVGGLEVMTKDEKWISYRPFSSHSFLVIVGDSFNAWSNGRLHSPFHRVMMRGSDTRYSLGLFTLPKKGCIVNAPDELVDEEHPLLFKPFDFVEFLNYRYSEKGLRDPFSLRTYCGV</sequence>
<dbReference type="Gramene" id="Psat3g093280.1">
    <property type="protein sequence ID" value="Psat3g093280.1.cds"/>
    <property type="gene ID" value="Psat3g093280"/>
</dbReference>
<dbReference type="Gene3D" id="2.60.120.330">
    <property type="entry name" value="B-lactam Antibiotic, Isopenicillin N Synthase, Chain"/>
    <property type="match status" value="1"/>
</dbReference>
<reference evidence="9 10" key="1">
    <citation type="journal article" date="2022" name="Nat. Genet.">
        <title>Improved pea reference genome and pan-genome highlight genomic features and evolutionary characteristics.</title>
        <authorList>
            <person name="Yang T."/>
            <person name="Liu R."/>
            <person name="Luo Y."/>
            <person name="Hu S."/>
            <person name="Wang D."/>
            <person name="Wang C."/>
            <person name="Pandey M.K."/>
            <person name="Ge S."/>
            <person name="Xu Q."/>
            <person name="Li N."/>
            <person name="Li G."/>
            <person name="Huang Y."/>
            <person name="Saxena R.K."/>
            <person name="Ji Y."/>
            <person name="Li M."/>
            <person name="Yan X."/>
            <person name="He Y."/>
            <person name="Liu Y."/>
            <person name="Wang X."/>
            <person name="Xiang C."/>
            <person name="Varshney R.K."/>
            <person name="Ding H."/>
            <person name="Gao S."/>
            <person name="Zong X."/>
        </authorList>
    </citation>
    <scope>NUCLEOTIDE SEQUENCE [LARGE SCALE GENOMIC DNA]</scope>
    <source>
        <strain evidence="9 10">cv. Zhongwan 6</strain>
    </source>
</reference>
<dbReference type="InterPro" id="IPR005123">
    <property type="entry name" value="Oxoglu/Fe-dep_dioxygenase_dom"/>
</dbReference>
<evidence type="ECO:0000256" key="7">
    <source>
        <dbReference type="RuleBase" id="RU003682"/>
    </source>
</evidence>
<evidence type="ECO:0000256" key="1">
    <source>
        <dbReference type="ARBA" id="ARBA00008056"/>
    </source>
</evidence>
<dbReference type="GO" id="GO:0051213">
    <property type="term" value="F:dioxygenase activity"/>
    <property type="evidence" value="ECO:0007669"/>
    <property type="project" value="UniProtKB-KW"/>
</dbReference>
<evidence type="ECO:0000259" key="8">
    <source>
        <dbReference type="PROSITE" id="PS51471"/>
    </source>
</evidence>
<evidence type="ECO:0000313" key="9">
    <source>
        <dbReference type="EMBL" id="KAI5427987.1"/>
    </source>
</evidence>
<feature type="domain" description="Fe2OG dioxygenase" evidence="8">
    <location>
        <begin position="158"/>
        <end position="260"/>
    </location>
</feature>
<keyword evidence="3" id="KW-0223">Dioxygenase</keyword>
<keyword evidence="5 7" id="KW-0408">Iron</keyword>
<keyword evidence="2 7" id="KW-0479">Metal-binding</keyword>
<evidence type="ECO:0000256" key="4">
    <source>
        <dbReference type="ARBA" id="ARBA00023002"/>
    </source>
</evidence>
<comment type="similarity">
    <text evidence="1 7">Belongs to the iron/ascorbate-dependent oxidoreductase family.</text>
</comment>
<dbReference type="PANTHER" id="PTHR47990">
    <property type="entry name" value="2-OXOGLUTARATE (2OG) AND FE(II)-DEPENDENT OXYGENASE SUPERFAMILY PROTEIN-RELATED"/>
    <property type="match status" value="1"/>
</dbReference>
<evidence type="ECO:0000256" key="2">
    <source>
        <dbReference type="ARBA" id="ARBA00022723"/>
    </source>
</evidence>
<gene>
    <name evidence="9" type="ORF">KIW84_033122</name>
</gene>
<dbReference type="OrthoDB" id="288590at2759"/>
<dbReference type="EMBL" id="JAMSHJ010000003">
    <property type="protein sequence ID" value="KAI5427987.1"/>
    <property type="molecule type" value="Genomic_DNA"/>
</dbReference>
<dbReference type="InterPro" id="IPR050231">
    <property type="entry name" value="Iron_ascorbate_oxido_reductase"/>
</dbReference>
<dbReference type="AlphaFoldDB" id="A0A9D5AXK7"/>
<dbReference type="Proteomes" id="UP001058974">
    <property type="component" value="Chromosome 3"/>
</dbReference>
<dbReference type="SUPFAM" id="SSF51197">
    <property type="entry name" value="Clavaminate synthase-like"/>
    <property type="match status" value="1"/>
</dbReference>
<dbReference type="InterPro" id="IPR027443">
    <property type="entry name" value="IPNS-like_sf"/>
</dbReference>
<dbReference type="Gramene" id="PSAT_LOCUS12864_t1">
    <property type="protein sequence ID" value="CAL5193013.1"/>
    <property type="gene ID" value="PSAT_LOCUS12864"/>
</dbReference>
<dbReference type="GO" id="GO:0046872">
    <property type="term" value="F:metal ion binding"/>
    <property type="evidence" value="ECO:0007669"/>
    <property type="project" value="UniProtKB-KW"/>
</dbReference>
<dbReference type="InterPro" id="IPR044861">
    <property type="entry name" value="IPNS-like_FE2OG_OXY"/>
</dbReference>
<keyword evidence="4 7" id="KW-0560">Oxidoreductase</keyword>
<comment type="function">
    <text evidence="6">Probable 2-oxoglutarate-dependent dioxygenase that may be involved in glucosinolates biosynthesis. May play a role in the production of aliphatic glucosinolates.</text>
</comment>
<dbReference type="InterPro" id="IPR026992">
    <property type="entry name" value="DIOX_N"/>
</dbReference>
<dbReference type="Pfam" id="PF03171">
    <property type="entry name" value="2OG-FeII_Oxy"/>
    <property type="match status" value="1"/>
</dbReference>
<dbReference type="PROSITE" id="PS51471">
    <property type="entry name" value="FE2OG_OXY"/>
    <property type="match status" value="1"/>
</dbReference>
<dbReference type="FunFam" id="2.60.120.330:FF:000022">
    <property type="entry name" value="Probable 2-oxoglutarate-dependent dioxygenase AOP1.2"/>
    <property type="match status" value="1"/>
</dbReference>
<dbReference type="Pfam" id="PF14226">
    <property type="entry name" value="DIOX_N"/>
    <property type="match status" value="1"/>
</dbReference>
<evidence type="ECO:0000313" key="10">
    <source>
        <dbReference type="Proteomes" id="UP001058974"/>
    </source>
</evidence>
<comment type="caution">
    <text evidence="9">The sequence shown here is derived from an EMBL/GenBank/DDBJ whole genome shotgun (WGS) entry which is preliminary data.</text>
</comment>
<dbReference type="Gramene" id="Psat03G0312200-T1">
    <property type="protein sequence ID" value="KAI5427987.1"/>
    <property type="gene ID" value="KIW84_033122"/>
</dbReference>
<protein>
    <recommendedName>
        <fullName evidence="8">Fe2OG dioxygenase domain-containing protein</fullName>
    </recommendedName>
</protein>
<evidence type="ECO:0000256" key="3">
    <source>
        <dbReference type="ARBA" id="ARBA00022964"/>
    </source>
</evidence>